<gene>
    <name evidence="10" type="ORF">EKH77_25755</name>
</gene>
<dbReference type="PANTHER" id="PTHR23517">
    <property type="entry name" value="RESISTANCE PROTEIN MDTM, PUTATIVE-RELATED-RELATED"/>
    <property type="match status" value="1"/>
</dbReference>
<feature type="transmembrane region" description="Helical" evidence="8">
    <location>
        <begin position="50"/>
        <end position="71"/>
    </location>
</feature>
<feature type="domain" description="Major facilitator superfamily (MFS) profile" evidence="9">
    <location>
        <begin position="1"/>
        <end position="405"/>
    </location>
</feature>
<keyword evidence="3" id="KW-1003">Cell membrane</keyword>
<dbReference type="InterPro" id="IPR036259">
    <property type="entry name" value="MFS_trans_sf"/>
</dbReference>
<dbReference type="AlphaFoldDB" id="A0A3S9PP75"/>
<dbReference type="Proteomes" id="UP000267900">
    <property type="component" value="Chromosome"/>
</dbReference>
<dbReference type="GO" id="GO:0022857">
    <property type="term" value="F:transmembrane transporter activity"/>
    <property type="evidence" value="ECO:0007669"/>
    <property type="project" value="InterPro"/>
</dbReference>
<dbReference type="Gene3D" id="1.20.1250.20">
    <property type="entry name" value="MFS general substrate transporter like domains"/>
    <property type="match status" value="1"/>
</dbReference>
<evidence type="ECO:0000256" key="4">
    <source>
        <dbReference type="ARBA" id="ARBA00022692"/>
    </source>
</evidence>
<feature type="transmembrane region" description="Helical" evidence="8">
    <location>
        <begin position="168"/>
        <end position="189"/>
    </location>
</feature>
<comment type="subcellular location">
    <subcellularLocation>
        <location evidence="1">Cell membrane</location>
        <topology evidence="1">Multi-pass membrane protein</topology>
    </subcellularLocation>
</comment>
<dbReference type="EMBL" id="CP034587">
    <property type="protein sequence ID" value="AZQ74172.1"/>
    <property type="molecule type" value="Genomic_DNA"/>
</dbReference>
<keyword evidence="5 8" id="KW-1133">Transmembrane helix</keyword>
<feature type="region of interest" description="Disordered" evidence="7">
    <location>
        <begin position="409"/>
        <end position="447"/>
    </location>
</feature>
<feature type="transmembrane region" description="Helical" evidence="8">
    <location>
        <begin position="381"/>
        <end position="400"/>
    </location>
</feature>
<dbReference type="PANTHER" id="PTHR23517:SF2">
    <property type="entry name" value="MULTIDRUG RESISTANCE PROTEIN MDTH"/>
    <property type="match status" value="1"/>
</dbReference>
<reference evidence="10 11" key="1">
    <citation type="submission" date="2018-12" db="EMBL/GenBank/DDBJ databases">
        <title>The whole draft genome of Streptomyce luteoverticillatus CGMCC 15060.</title>
        <authorList>
            <person name="Feng Z."/>
            <person name="Chen G."/>
            <person name="Zhang J."/>
            <person name="Zhu H."/>
            <person name="Yu X."/>
            <person name="Zhang W."/>
            <person name="Zhang X."/>
        </authorList>
    </citation>
    <scope>NUCLEOTIDE SEQUENCE [LARGE SCALE GENOMIC DNA]</scope>
    <source>
        <strain evidence="10 11">CGMCC 15060</strain>
    </source>
</reference>
<dbReference type="Pfam" id="PF07690">
    <property type="entry name" value="MFS_1"/>
    <property type="match status" value="1"/>
</dbReference>
<dbReference type="InterPro" id="IPR050171">
    <property type="entry name" value="MFS_Transporters"/>
</dbReference>
<keyword evidence="11" id="KW-1185">Reference proteome</keyword>
<dbReference type="InterPro" id="IPR011701">
    <property type="entry name" value="MFS"/>
</dbReference>
<evidence type="ECO:0000256" key="8">
    <source>
        <dbReference type="SAM" id="Phobius"/>
    </source>
</evidence>
<dbReference type="SUPFAM" id="SSF103473">
    <property type="entry name" value="MFS general substrate transporter"/>
    <property type="match status" value="1"/>
</dbReference>
<feature type="transmembrane region" description="Helical" evidence="8">
    <location>
        <begin position="16"/>
        <end position="38"/>
    </location>
</feature>
<evidence type="ECO:0000256" key="5">
    <source>
        <dbReference type="ARBA" id="ARBA00022989"/>
    </source>
</evidence>
<protein>
    <submittedName>
        <fullName evidence="10">MFS transporter</fullName>
    </submittedName>
</protein>
<organism evidence="10 11">
    <name type="scientific">Streptomyces luteoverticillatus</name>
    <name type="common">Streptoverticillium luteoverticillatus</name>
    <dbReference type="NCBI Taxonomy" id="66425"/>
    <lineage>
        <taxon>Bacteria</taxon>
        <taxon>Bacillati</taxon>
        <taxon>Actinomycetota</taxon>
        <taxon>Actinomycetes</taxon>
        <taxon>Kitasatosporales</taxon>
        <taxon>Streptomycetaceae</taxon>
        <taxon>Streptomyces</taxon>
    </lineage>
</organism>
<evidence type="ECO:0000256" key="1">
    <source>
        <dbReference type="ARBA" id="ARBA00004651"/>
    </source>
</evidence>
<feature type="transmembrane region" description="Helical" evidence="8">
    <location>
        <begin position="146"/>
        <end position="162"/>
    </location>
</feature>
<proteinExistence type="predicted"/>
<evidence type="ECO:0000256" key="3">
    <source>
        <dbReference type="ARBA" id="ARBA00022475"/>
    </source>
</evidence>
<dbReference type="RefSeq" id="WP_126916675.1">
    <property type="nucleotide sequence ID" value="NZ_CP034587.1"/>
</dbReference>
<accession>A0A3S9PP75</accession>
<evidence type="ECO:0000313" key="10">
    <source>
        <dbReference type="EMBL" id="AZQ74172.1"/>
    </source>
</evidence>
<dbReference type="PROSITE" id="PS50850">
    <property type="entry name" value="MFS"/>
    <property type="match status" value="1"/>
</dbReference>
<evidence type="ECO:0000256" key="2">
    <source>
        <dbReference type="ARBA" id="ARBA00022448"/>
    </source>
</evidence>
<feature type="transmembrane region" description="Helical" evidence="8">
    <location>
        <begin position="254"/>
        <end position="275"/>
    </location>
</feature>
<evidence type="ECO:0000256" key="7">
    <source>
        <dbReference type="SAM" id="MobiDB-lite"/>
    </source>
</evidence>
<evidence type="ECO:0000256" key="6">
    <source>
        <dbReference type="ARBA" id="ARBA00023136"/>
    </source>
</evidence>
<sequence length="447" mass="45700">MSPTSPGKGTFPRYRYLAAVSAEAVGGGMYVPVSLLYFHRVAGLPLGQVGGALTVAALVGLAVSPFFGALVDRLGARTVVAVGFAVRAVGFVCYPFVHQWWQLLAAATLVAVGDRSFQASIQALISELAQGAERQRMIATQSSLRNAGFGVGGLLASLALAADADWAYHAVVLGSGAGLALAAVLIAGLPSGRVPAATTNTTEADGKASGGYGAVLRDRPYLGLTLATVPLAFCYSSLSVILPVYTTQTLHASASLPGLLFTVNTVLVALAQVPVNSWTSKWRRTRVSAMGGVVFAASFLGFAVLSALDGGVVLVSGLLLTTVLYTGGELLHSPSSGALSTDAAPDALRGRYLAVYYLSWSVAKAAAPALFTTLLAVSANLTWLLLAGGVLLGSLAMLRLEPRLPAHAVRPAPEAGSAEPGNAETPGEPTGTVSGAAASPTRRTRRS</sequence>
<keyword evidence="6 8" id="KW-0472">Membrane</keyword>
<feature type="transmembrane region" description="Helical" evidence="8">
    <location>
        <begin position="78"/>
        <end position="97"/>
    </location>
</feature>
<dbReference type="OrthoDB" id="4109786at2"/>
<feature type="transmembrane region" description="Helical" evidence="8">
    <location>
        <begin position="221"/>
        <end position="242"/>
    </location>
</feature>
<evidence type="ECO:0000313" key="11">
    <source>
        <dbReference type="Proteomes" id="UP000267900"/>
    </source>
</evidence>
<keyword evidence="2" id="KW-0813">Transport</keyword>
<evidence type="ECO:0000259" key="9">
    <source>
        <dbReference type="PROSITE" id="PS50850"/>
    </source>
</evidence>
<keyword evidence="4 8" id="KW-0812">Transmembrane</keyword>
<feature type="transmembrane region" description="Helical" evidence="8">
    <location>
        <begin position="287"/>
        <end position="305"/>
    </location>
</feature>
<name>A0A3S9PP75_STRLT</name>
<dbReference type="InterPro" id="IPR020846">
    <property type="entry name" value="MFS_dom"/>
</dbReference>
<dbReference type="GO" id="GO:0005886">
    <property type="term" value="C:plasma membrane"/>
    <property type="evidence" value="ECO:0007669"/>
    <property type="project" value="UniProtKB-SubCell"/>
</dbReference>